<gene>
    <name evidence="1" type="ORF">bcere0026_45430</name>
</gene>
<evidence type="ECO:0000313" key="1">
    <source>
        <dbReference type="EMBL" id="EEL68450.1"/>
    </source>
</evidence>
<protein>
    <submittedName>
        <fullName evidence="1">ABC transporter permease protein</fullName>
    </submittedName>
</protein>
<dbReference type="AlphaFoldDB" id="C2Y0Q2"/>
<comment type="caution">
    <text evidence="1">The sequence shown here is derived from an EMBL/GenBank/DDBJ whole genome shotgun (WGS) entry which is preliminary data.</text>
</comment>
<dbReference type="HOGENOM" id="CLU_3284430_0_0_9"/>
<accession>C2Y0Q2</accession>
<dbReference type="EMBL" id="ACMP01000125">
    <property type="protein sequence ID" value="EEL68450.1"/>
    <property type="molecule type" value="Genomic_DNA"/>
</dbReference>
<proteinExistence type="predicted"/>
<reference evidence="1" key="1">
    <citation type="journal article" date="2012" name="Genome Res.">
        <title>Genomic characterization of the Bacillus cereus sensu lato species: Backdrop to the evolution of Bacillus anthracis.</title>
        <authorList>
            <person name="Zwick M.E."/>
            <person name="Joseph S.J."/>
            <person name="Didelot X."/>
            <person name="Chen P.E."/>
            <person name="Bishop-Lilly K.A."/>
            <person name="Stewart A.C."/>
            <person name="Willner K."/>
            <person name="Nolan N."/>
            <person name="Lentz S."/>
            <person name="Thomason M.K."/>
            <person name="Sozhamannan S."/>
            <person name="Mateczun A.J."/>
            <person name="Du L."/>
            <person name="Read T.D."/>
        </authorList>
    </citation>
    <scope>NUCLEOTIDE SEQUENCE [LARGE SCALE GENOMIC DNA]</scope>
    <source>
        <strain evidence="1">AH603</strain>
    </source>
</reference>
<name>C2Y0Q2_BACMY</name>
<sequence length="40" mass="4462">MVMMIEMITPIAIEDEIFGPKITMMIGPSATFGIAFRTTR</sequence>
<organism evidence="1">
    <name type="scientific">Bacillus mycoides</name>
    <dbReference type="NCBI Taxonomy" id="1405"/>
    <lineage>
        <taxon>Bacteria</taxon>
        <taxon>Bacillati</taxon>
        <taxon>Bacillota</taxon>
        <taxon>Bacilli</taxon>
        <taxon>Bacillales</taxon>
        <taxon>Bacillaceae</taxon>
        <taxon>Bacillus</taxon>
        <taxon>Bacillus cereus group</taxon>
    </lineage>
</organism>
<dbReference type="Proteomes" id="UP000001753">
    <property type="component" value="Chromosome"/>
</dbReference>